<evidence type="ECO:0000256" key="4">
    <source>
        <dbReference type="ARBA" id="ARBA00022989"/>
    </source>
</evidence>
<dbReference type="EMBL" id="JAPWGM010000001">
    <property type="protein sequence ID" value="MCZ4243505.1"/>
    <property type="molecule type" value="Genomic_DNA"/>
</dbReference>
<keyword evidence="5 6" id="KW-0472">Membrane</keyword>
<keyword evidence="4 6" id="KW-1133">Transmembrane helix</keyword>
<feature type="domain" description="Cardiolipin synthase N-terminal" evidence="7">
    <location>
        <begin position="25"/>
        <end position="67"/>
    </location>
</feature>
<dbReference type="InterPro" id="IPR027379">
    <property type="entry name" value="CLS_N"/>
</dbReference>
<evidence type="ECO:0000256" key="2">
    <source>
        <dbReference type="ARBA" id="ARBA00022475"/>
    </source>
</evidence>
<proteinExistence type="predicted"/>
<name>A0ABT4L6F6_9SPHI</name>
<feature type="transmembrane region" description="Helical" evidence="6">
    <location>
        <begin position="12"/>
        <end position="34"/>
    </location>
</feature>
<evidence type="ECO:0000259" key="7">
    <source>
        <dbReference type="Pfam" id="PF13396"/>
    </source>
</evidence>
<dbReference type="Pfam" id="PF13396">
    <property type="entry name" value="PLDc_N"/>
    <property type="match status" value="1"/>
</dbReference>
<sequence>MLLQTSISSNQVALLIIIPAICWLILILIALYHISRNSSMSFGVKVLWFIIIVLAPFLGSIIYLIWGKNRQF</sequence>
<dbReference type="Proteomes" id="UP001144347">
    <property type="component" value="Unassembled WGS sequence"/>
</dbReference>
<evidence type="ECO:0000256" key="3">
    <source>
        <dbReference type="ARBA" id="ARBA00022692"/>
    </source>
</evidence>
<gene>
    <name evidence="8" type="ORF">O0955_05750</name>
</gene>
<reference evidence="8" key="1">
    <citation type="submission" date="2022-12" db="EMBL/GenBank/DDBJ databases">
        <title>Genome sequence of HCMS5-2.</title>
        <authorList>
            <person name="Woo H."/>
        </authorList>
    </citation>
    <scope>NUCLEOTIDE SEQUENCE</scope>
    <source>
        <strain evidence="8">HCMS5-2</strain>
    </source>
</reference>
<feature type="transmembrane region" description="Helical" evidence="6">
    <location>
        <begin position="46"/>
        <end position="66"/>
    </location>
</feature>
<keyword evidence="9" id="KW-1185">Reference proteome</keyword>
<evidence type="ECO:0000256" key="1">
    <source>
        <dbReference type="ARBA" id="ARBA00004651"/>
    </source>
</evidence>
<keyword evidence="2" id="KW-1003">Cell membrane</keyword>
<organism evidence="8 9">
    <name type="scientific">Pedobacter punctiformis</name>
    <dbReference type="NCBI Taxonomy" id="3004097"/>
    <lineage>
        <taxon>Bacteria</taxon>
        <taxon>Pseudomonadati</taxon>
        <taxon>Bacteroidota</taxon>
        <taxon>Sphingobacteriia</taxon>
        <taxon>Sphingobacteriales</taxon>
        <taxon>Sphingobacteriaceae</taxon>
        <taxon>Pedobacter</taxon>
    </lineage>
</organism>
<comment type="caution">
    <text evidence="8">The sequence shown here is derived from an EMBL/GenBank/DDBJ whole genome shotgun (WGS) entry which is preliminary data.</text>
</comment>
<keyword evidence="3 6" id="KW-0812">Transmembrane</keyword>
<evidence type="ECO:0000256" key="5">
    <source>
        <dbReference type="ARBA" id="ARBA00023136"/>
    </source>
</evidence>
<dbReference type="RefSeq" id="WP_269426567.1">
    <property type="nucleotide sequence ID" value="NZ_JAPWGM010000001.1"/>
</dbReference>
<accession>A0ABT4L6F6</accession>
<evidence type="ECO:0000313" key="8">
    <source>
        <dbReference type="EMBL" id="MCZ4243505.1"/>
    </source>
</evidence>
<protein>
    <submittedName>
        <fullName evidence="8">PLDc N-terminal domain-containing protein</fullName>
    </submittedName>
</protein>
<comment type="subcellular location">
    <subcellularLocation>
        <location evidence="1">Cell membrane</location>
        <topology evidence="1">Multi-pass membrane protein</topology>
    </subcellularLocation>
</comment>
<evidence type="ECO:0000256" key="6">
    <source>
        <dbReference type="SAM" id="Phobius"/>
    </source>
</evidence>
<evidence type="ECO:0000313" key="9">
    <source>
        <dbReference type="Proteomes" id="UP001144347"/>
    </source>
</evidence>